<dbReference type="SUPFAM" id="SSF53448">
    <property type="entry name" value="Nucleotide-diphospho-sugar transferases"/>
    <property type="match status" value="1"/>
</dbReference>
<evidence type="ECO:0000313" key="3">
    <source>
        <dbReference type="EMBL" id="CDM65085.1"/>
    </source>
</evidence>
<dbReference type="AlphaFoldDB" id="A0A0B6WY80"/>
<dbReference type="Gene3D" id="3.90.550.10">
    <property type="entry name" value="Spore Coat Polysaccharide Biosynthesis Protein SpsA, Chain A"/>
    <property type="match status" value="1"/>
</dbReference>
<proteinExistence type="predicted"/>
<organism evidence="3 4">
    <name type="scientific">Pyrinomonas methylaliphatogenes</name>
    <dbReference type="NCBI Taxonomy" id="454194"/>
    <lineage>
        <taxon>Bacteria</taxon>
        <taxon>Pseudomonadati</taxon>
        <taxon>Acidobacteriota</taxon>
        <taxon>Blastocatellia</taxon>
        <taxon>Blastocatellales</taxon>
        <taxon>Pyrinomonadaceae</taxon>
        <taxon>Pyrinomonas</taxon>
    </lineage>
</organism>
<dbReference type="GO" id="GO:0016758">
    <property type="term" value="F:hexosyltransferase activity"/>
    <property type="evidence" value="ECO:0007669"/>
    <property type="project" value="UniProtKB-ARBA"/>
</dbReference>
<dbReference type="Pfam" id="PF00535">
    <property type="entry name" value="Glycos_transf_2"/>
    <property type="match status" value="1"/>
</dbReference>
<evidence type="ECO:0000256" key="1">
    <source>
        <dbReference type="SAM" id="MobiDB-lite"/>
    </source>
</evidence>
<sequence>MLRSLLGELPPPPDGKTGWPWTEEGRIPSNEDVRWPKISIVTPSYNQAPFLEETIRSVLLQGYPNLEYIIIDGGSTDGSVEIIRKYEKWLAYWVSEPDQGQSNAINKGWRRATGEICAWLNSDDVYLPGALKNVARSFIEYPEKELLYGDLLYIDQKSTISGYLRAPDFSLERLVYENYIPQPTTFLKRAALERVGYLNEDLHFCMDYDLWLRIAANRRSFYLPRTLAAFRFHPQSKTTTQFVRMTVEMADVAERFMREIGSEWQLDWETVLPDLSAHPFWKAGCALWFSGEVEQAERYLTVALRLPLTSSNTEVAALSLAQIYIKCCCGMGAVDKVSSLLKLSHL</sequence>
<keyword evidence="4" id="KW-1185">Reference proteome</keyword>
<dbReference type="CDD" id="cd06433">
    <property type="entry name" value="GT_2_WfgS_like"/>
    <property type="match status" value="1"/>
</dbReference>
<dbReference type="RefSeq" id="WP_060635363.1">
    <property type="nucleotide sequence ID" value="NZ_CBXV010000004.1"/>
</dbReference>
<reference evidence="3 4" key="1">
    <citation type="submission" date="2013-12" db="EMBL/GenBank/DDBJ databases">
        <authorList>
            <person name="Stott M."/>
        </authorList>
    </citation>
    <scope>NUCLEOTIDE SEQUENCE [LARGE SCALE GENOMIC DNA]</scope>
    <source>
        <strain evidence="3 4">K22</strain>
    </source>
</reference>
<protein>
    <submittedName>
        <fullName evidence="3">Glycosyl transferase</fullName>
    </submittedName>
</protein>
<reference evidence="3 4" key="2">
    <citation type="submission" date="2015-01" db="EMBL/GenBank/DDBJ databases">
        <title>Complete genome sequence of Pyrinomonas methylaliphatogenes type strain K22T.</title>
        <authorList>
            <person name="Lee K.C.Y."/>
            <person name="Power J.F."/>
            <person name="Dunfield P.F."/>
            <person name="Morgan X.C."/>
            <person name="Huttenhower C."/>
            <person name="Stott M.B."/>
        </authorList>
    </citation>
    <scope>NUCLEOTIDE SEQUENCE [LARGE SCALE GENOMIC DNA]</scope>
    <source>
        <strain evidence="3 4">K22</strain>
    </source>
</reference>
<dbReference type="STRING" id="454194.PYK22_01083"/>
<dbReference type="PANTHER" id="PTHR22916:SF65">
    <property type="entry name" value="SLR1065 PROTEIN"/>
    <property type="match status" value="1"/>
</dbReference>
<dbReference type="OrthoDB" id="9785185at2"/>
<dbReference type="InterPro" id="IPR001173">
    <property type="entry name" value="Glyco_trans_2-like"/>
</dbReference>
<evidence type="ECO:0000259" key="2">
    <source>
        <dbReference type="Pfam" id="PF00535"/>
    </source>
</evidence>
<feature type="domain" description="Glycosyltransferase 2-like" evidence="2">
    <location>
        <begin position="39"/>
        <end position="142"/>
    </location>
</feature>
<accession>A0A0B6WY80</accession>
<dbReference type="EMBL" id="CBXV010000004">
    <property type="protein sequence ID" value="CDM65085.1"/>
    <property type="molecule type" value="Genomic_DNA"/>
</dbReference>
<keyword evidence="3" id="KW-0808">Transferase</keyword>
<dbReference type="InterPro" id="IPR029044">
    <property type="entry name" value="Nucleotide-diphossugar_trans"/>
</dbReference>
<name>A0A0B6WY80_9BACT</name>
<dbReference type="PANTHER" id="PTHR22916">
    <property type="entry name" value="GLYCOSYLTRANSFERASE"/>
    <property type="match status" value="1"/>
</dbReference>
<evidence type="ECO:0000313" key="4">
    <source>
        <dbReference type="Proteomes" id="UP000031518"/>
    </source>
</evidence>
<dbReference type="Proteomes" id="UP000031518">
    <property type="component" value="Unassembled WGS sequence"/>
</dbReference>
<gene>
    <name evidence="3" type="ORF">PYK22_01083</name>
</gene>
<feature type="region of interest" description="Disordered" evidence="1">
    <location>
        <begin position="1"/>
        <end position="22"/>
    </location>
</feature>